<evidence type="ECO:0000256" key="1">
    <source>
        <dbReference type="ARBA" id="ARBA00001231"/>
    </source>
</evidence>
<evidence type="ECO:0000313" key="8">
    <source>
        <dbReference type="Proteomes" id="UP001362999"/>
    </source>
</evidence>
<evidence type="ECO:0000313" key="7">
    <source>
        <dbReference type="EMBL" id="KAK7046675.1"/>
    </source>
</evidence>
<protein>
    <recommendedName>
        <fullName evidence="3">beta-N-acetylhexosaminidase</fullName>
        <ecNumber evidence="3">3.2.1.52</ecNumber>
    </recommendedName>
</protein>
<name>A0AAW0D7W2_9AGAR</name>
<evidence type="ECO:0000256" key="2">
    <source>
        <dbReference type="ARBA" id="ARBA00006285"/>
    </source>
</evidence>
<evidence type="ECO:0000256" key="3">
    <source>
        <dbReference type="ARBA" id="ARBA00012663"/>
    </source>
</evidence>
<dbReference type="GO" id="GO:0004563">
    <property type="term" value="F:beta-N-acetylhexosaminidase activity"/>
    <property type="evidence" value="ECO:0007669"/>
    <property type="project" value="UniProtKB-EC"/>
</dbReference>
<gene>
    <name evidence="7" type="ORF">R3P38DRAFT_2875159</name>
</gene>
<dbReference type="Gene3D" id="3.30.379.10">
    <property type="entry name" value="Chitobiase/beta-hexosaminidase domain 2-like"/>
    <property type="match status" value="1"/>
</dbReference>
<evidence type="ECO:0000256" key="4">
    <source>
        <dbReference type="ARBA" id="ARBA00022801"/>
    </source>
</evidence>
<proteinExistence type="inferred from homology"/>
<dbReference type="InterPro" id="IPR052764">
    <property type="entry name" value="GH20_Enzymes"/>
</dbReference>
<dbReference type="Pfam" id="PF00728">
    <property type="entry name" value="Glyco_hydro_20"/>
    <property type="match status" value="1"/>
</dbReference>
<dbReference type="PRINTS" id="PR00738">
    <property type="entry name" value="GLHYDRLASE20"/>
</dbReference>
<dbReference type="InterPro" id="IPR025705">
    <property type="entry name" value="Beta_hexosaminidase_sua/sub"/>
</dbReference>
<dbReference type="GO" id="GO:0005975">
    <property type="term" value="P:carbohydrate metabolic process"/>
    <property type="evidence" value="ECO:0007669"/>
    <property type="project" value="InterPro"/>
</dbReference>
<evidence type="ECO:0000259" key="6">
    <source>
        <dbReference type="Pfam" id="PF00728"/>
    </source>
</evidence>
<dbReference type="AlphaFoldDB" id="A0AAW0D7W2"/>
<keyword evidence="8" id="KW-1185">Reference proteome</keyword>
<dbReference type="EC" id="3.2.1.52" evidence="3"/>
<organism evidence="7 8">
    <name type="scientific">Favolaschia claudopus</name>
    <dbReference type="NCBI Taxonomy" id="2862362"/>
    <lineage>
        <taxon>Eukaryota</taxon>
        <taxon>Fungi</taxon>
        <taxon>Dikarya</taxon>
        <taxon>Basidiomycota</taxon>
        <taxon>Agaricomycotina</taxon>
        <taxon>Agaricomycetes</taxon>
        <taxon>Agaricomycetidae</taxon>
        <taxon>Agaricales</taxon>
        <taxon>Marasmiineae</taxon>
        <taxon>Mycenaceae</taxon>
        <taxon>Favolaschia</taxon>
    </lineage>
</organism>
<feature type="domain" description="Glycoside hydrolase family 20 catalytic" evidence="6">
    <location>
        <begin position="166"/>
        <end position="503"/>
    </location>
</feature>
<dbReference type="InterPro" id="IPR029018">
    <property type="entry name" value="Hex-like_dom2"/>
</dbReference>
<reference evidence="7 8" key="1">
    <citation type="journal article" date="2024" name="J Genomics">
        <title>Draft genome sequencing and assembly of Favolaschia claudopus CIRM-BRFM 2984 isolated from oak limbs.</title>
        <authorList>
            <person name="Navarro D."/>
            <person name="Drula E."/>
            <person name="Chaduli D."/>
            <person name="Cazenave R."/>
            <person name="Ahrendt S."/>
            <person name="Wang J."/>
            <person name="Lipzen A."/>
            <person name="Daum C."/>
            <person name="Barry K."/>
            <person name="Grigoriev I.V."/>
            <person name="Favel A."/>
            <person name="Rosso M.N."/>
            <person name="Martin F."/>
        </authorList>
    </citation>
    <scope>NUCLEOTIDE SEQUENCE [LARGE SCALE GENOMIC DNA]</scope>
    <source>
        <strain evidence="7 8">CIRM-BRFM 2984</strain>
    </source>
</reference>
<dbReference type="Gene3D" id="3.20.20.80">
    <property type="entry name" value="Glycosidases"/>
    <property type="match status" value="1"/>
</dbReference>
<dbReference type="PANTHER" id="PTHR43678">
    <property type="entry name" value="PUTATIVE (AFU_ORTHOLOGUE AFUA_2G00640)-RELATED"/>
    <property type="match status" value="1"/>
</dbReference>
<comment type="catalytic activity">
    <reaction evidence="1">
        <text>Hydrolysis of terminal non-reducing N-acetyl-D-hexosamine residues in N-acetyl-beta-D-hexosaminides.</text>
        <dbReference type="EC" id="3.2.1.52"/>
    </reaction>
</comment>
<dbReference type="CDD" id="cd06564">
    <property type="entry name" value="GH20_DspB_LnbB-like"/>
    <property type="match status" value="1"/>
</dbReference>
<comment type="caution">
    <text evidence="7">The sequence shown here is derived from an EMBL/GenBank/DDBJ whole genome shotgun (WGS) entry which is preliminary data.</text>
</comment>
<evidence type="ECO:0000256" key="5">
    <source>
        <dbReference type="PIRSR" id="PIRSR625705-1"/>
    </source>
</evidence>
<feature type="active site" description="Proton donor" evidence="5">
    <location>
        <position position="334"/>
    </location>
</feature>
<dbReference type="InterPro" id="IPR015883">
    <property type="entry name" value="Glyco_hydro_20_cat"/>
</dbReference>
<accession>A0AAW0D7W2</accession>
<sequence length="706" mass="77199">MKPTTLSLCVRIPAFFLFFAVLSVSAGFQPLIPSVASFTASDEQQPFVLSSATQIIVDSAFHTSGSPSLESFAQTFRDDLVSITGFTSLSSVQVGNLSASPPSRCPTEEGYDFEISSQSYVIKGSGSLEAWWGTRTLLQQVALTAGSPNGISLAAGFGSDTPGWEVRGFMLDAGRHWYQPSFLGMAPFIRIQSILNFSRPISLQTFHLHASDNLWNQDIISGPDWRRLYSAFRFRPSPGSPIAELAPLLNETWSKHEFLALQNTCSAHGVTIVPEIDTPGHSLAISKWKPELSIPGSPDHLNLSHPDTLPTIKAIWDEVLPWITTNEVSIGADEYDPALADDYISFVNEMASYISGRTNNTKTIRVWGTNEPSTRLSIDTSVTIQHWDFPGDSIPVQLMSKGYRVINSEQGFLYLDGKTSDDGQFPWELVGDLMWSGAPGGGGWAPNVFSRTDESNNTEPGNPLLRGAIMAIWNDWGNNATTPLEIYYQLARSLAVFAEKTWAGSGIRSTELSRDQFDSIYGSLNAAAPGQHLNRAVSTQPNNVVFQYVNVTQPITTSFESVGPPYTLTFTVKPSASPKKAQISVPLFDGSSILAPYDSGVIFAGIDSKLHITPSQTLAFEDTTTHLLYPLPYTFPTDVPTRVEIHATQRYTYALIGGKTYWWTTELDIWGEYMKSANMSFAAPAGVVGGFGFEGELRDVELLVGA</sequence>
<dbReference type="PANTHER" id="PTHR43678:SF1">
    <property type="entry name" value="BETA-N-ACETYLHEXOSAMINIDASE"/>
    <property type="match status" value="1"/>
</dbReference>
<dbReference type="EMBL" id="JAWWNJ010000010">
    <property type="protein sequence ID" value="KAK7046675.1"/>
    <property type="molecule type" value="Genomic_DNA"/>
</dbReference>
<dbReference type="InterPro" id="IPR017853">
    <property type="entry name" value="GH"/>
</dbReference>
<dbReference type="SUPFAM" id="SSF55545">
    <property type="entry name" value="beta-N-acetylhexosaminidase-like domain"/>
    <property type="match status" value="1"/>
</dbReference>
<comment type="similarity">
    <text evidence="2">Belongs to the glycosyl hydrolase 20 family.</text>
</comment>
<dbReference type="Proteomes" id="UP001362999">
    <property type="component" value="Unassembled WGS sequence"/>
</dbReference>
<dbReference type="SUPFAM" id="SSF51445">
    <property type="entry name" value="(Trans)glycosidases"/>
    <property type="match status" value="1"/>
</dbReference>
<keyword evidence="4 7" id="KW-0378">Hydrolase</keyword>